<comment type="catalytic activity">
    <reaction evidence="5">
        <text>Co-precorrin-6B + S-adenosyl-L-methionine = Co-precorrin-7 + S-adenosyl-L-homocysteine + CO2</text>
        <dbReference type="Rhea" id="RHEA:36067"/>
        <dbReference type="ChEBI" id="CHEBI:16526"/>
        <dbReference type="ChEBI" id="CHEBI:57856"/>
        <dbReference type="ChEBI" id="CHEBI:59789"/>
        <dbReference type="ChEBI" id="CHEBI:70791"/>
        <dbReference type="ChEBI" id="CHEBI:72780"/>
        <dbReference type="EC" id="2.1.1.196"/>
    </reaction>
</comment>
<proteinExistence type="inferred from homology"/>
<sequence length="184" mass="19874">MPEIVSVSGGPTKPEIIAVSLFKLGLRDGDRFADVGCGTGSVSIEAAKIARNLTIYAIDARNEALRATETNFKNFNMENARILAGEASDLLNSDDFTDFIDCAFVGGTKNIGSVLEALVKKKARSIVVNAVRIETVVRTIEVMKRLGIFDEVVHVSISRSAPIAGETMFKPENPVYIVVGKKQN</sequence>
<evidence type="ECO:0000259" key="6">
    <source>
        <dbReference type="Pfam" id="PF13847"/>
    </source>
</evidence>
<reference evidence="7 8" key="1">
    <citation type="submission" date="2014-07" db="EMBL/GenBank/DDBJ databases">
        <title>Methanogenic archaea and the global carbon cycle.</title>
        <authorList>
            <person name="Henriksen J.R."/>
            <person name="Luke J."/>
            <person name="Reinhart S."/>
            <person name="Benedict M.N."/>
            <person name="Youngblut N.D."/>
            <person name="Metcalf M.E."/>
            <person name="Whitaker R.J."/>
            <person name="Metcalf W.W."/>
        </authorList>
    </citation>
    <scope>NUCLEOTIDE SEQUENCE [LARGE SCALE GENOMIC DNA]</scope>
    <source>
        <strain evidence="8">ATCC 43570 / DSM 1825 / OCM 12 / VKM B-1830 / TM-1</strain>
    </source>
</reference>
<dbReference type="InterPro" id="IPR023475">
    <property type="entry name" value="CbiT"/>
</dbReference>
<dbReference type="UniPathway" id="UPA00148">
    <property type="reaction ID" value="UER00229"/>
</dbReference>
<keyword evidence="3 5" id="KW-0808">Transferase</keyword>
<accession>A0A0E3H921</accession>
<dbReference type="AlphaFoldDB" id="A0A0E3H921"/>
<dbReference type="Gene3D" id="3.40.50.150">
    <property type="entry name" value="Vaccinia Virus protein VP39"/>
    <property type="match status" value="1"/>
</dbReference>
<dbReference type="Proteomes" id="UP000066529">
    <property type="component" value="Chromosome"/>
</dbReference>
<dbReference type="PATRIC" id="fig|523844.20.peg.1976"/>
<feature type="binding site" evidence="5">
    <location>
        <position position="59"/>
    </location>
    <ligand>
        <name>S-adenosyl-L-methionine</name>
        <dbReference type="ChEBI" id="CHEBI:59789"/>
    </ligand>
</feature>
<dbReference type="EMBL" id="CP009501">
    <property type="protein sequence ID" value="AKB13344.1"/>
    <property type="molecule type" value="Genomic_DNA"/>
</dbReference>
<dbReference type="GO" id="GO:0032259">
    <property type="term" value="P:methylation"/>
    <property type="evidence" value="ECO:0007669"/>
    <property type="project" value="UniProtKB-KW"/>
</dbReference>
<dbReference type="SUPFAM" id="SSF53335">
    <property type="entry name" value="S-adenosyl-L-methionine-dependent methyltransferases"/>
    <property type="match status" value="1"/>
</dbReference>
<dbReference type="NCBIfam" id="TIGR02469">
    <property type="entry name" value="CbiT"/>
    <property type="match status" value="1"/>
</dbReference>
<dbReference type="HAMAP" id="MF_00786">
    <property type="entry name" value="CbiT"/>
    <property type="match status" value="1"/>
</dbReference>
<comment type="pathway">
    <text evidence="5">Cofactor biosynthesis; adenosylcobalamin biosynthesis; cob(II)yrinate a,c-diamide from sirohydrochlorin (anaerobic route): step 8/10.</text>
</comment>
<dbReference type="GO" id="GO:0043776">
    <property type="term" value="F:cobalt-precorrin-6B C5-methyltransferase activity"/>
    <property type="evidence" value="ECO:0007669"/>
    <property type="project" value="RHEA"/>
</dbReference>
<evidence type="ECO:0000256" key="4">
    <source>
        <dbReference type="ARBA" id="ARBA00022691"/>
    </source>
</evidence>
<evidence type="ECO:0000313" key="8">
    <source>
        <dbReference type="Proteomes" id="UP000066529"/>
    </source>
</evidence>
<evidence type="ECO:0000256" key="1">
    <source>
        <dbReference type="ARBA" id="ARBA00022573"/>
    </source>
</evidence>
<comment type="similarity">
    <text evidence="5">Belongs to the methyltransferase superfamily. Archaeal-type CbiT family.</text>
</comment>
<protein>
    <recommendedName>
        <fullName evidence="5">Probable cobalt-precorrin-6B C(15)-methyltransferase (decarboxylating)</fullName>
        <ecNumber evidence="5">2.1.1.196</ecNumber>
    </recommendedName>
</protein>
<dbReference type="OrthoDB" id="6027at2157"/>
<dbReference type="InterPro" id="IPR050714">
    <property type="entry name" value="Cobalamin_biosynth_MTase"/>
</dbReference>
<dbReference type="GeneID" id="41603061"/>
<name>A0A0E3H921_METTT</name>
<keyword evidence="1 5" id="KW-0169">Cobalamin biosynthesis</keyword>
<evidence type="ECO:0000256" key="3">
    <source>
        <dbReference type="ARBA" id="ARBA00022679"/>
    </source>
</evidence>
<keyword evidence="4 5" id="KW-0949">S-adenosyl-L-methionine</keyword>
<organism evidence="7 8">
    <name type="scientific">Methanosarcina thermophila (strain ATCC 43570 / DSM 1825 / OCM 12 / VKM B-1830 / TM-1)</name>
    <dbReference type="NCBI Taxonomy" id="523844"/>
    <lineage>
        <taxon>Archaea</taxon>
        <taxon>Methanobacteriati</taxon>
        <taxon>Methanobacteriota</taxon>
        <taxon>Stenosarchaea group</taxon>
        <taxon>Methanomicrobia</taxon>
        <taxon>Methanosarcinales</taxon>
        <taxon>Methanosarcinaceae</taxon>
        <taxon>Methanosarcina</taxon>
    </lineage>
</organism>
<dbReference type="EC" id="2.1.1.196" evidence="5"/>
<dbReference type="InterPro" id="IPR025714">
    <property type="entry name" value="Methyltranfer_dom"/>
</dbReference>
<dbReference type="Pfam" id="PF13847">
    <property type="entry name" value="Methyltransf_31"/>
    <property type="match status" value="1"/>
</dbReference>
<dbReference type="GO" id="GO:0008276">
    <property type="term" value="F:protein methyltransferase activity"/>
    <property type="evidence" value="ECO:0007669"/>
    <property type="project" value="InterPro"/>
</dbReference>
<evidence type="ECO:0000313" key="7">
    <source>
        <dbReference type="EMBL" id="AKB13344.1"/>
    </source>
</evidence>
<dbReference type="PANTHER" id="PTHR43182:SF1">
    <property type="entry name" value="COBALT-PRECORRIN-7 C(5)-METHYLTRANSFERASE"/>
    <property type="match status" value="1"/>
</dbReference>
<dbReference type="InterPro" id="IPR014008">
    <property type="entry name" value="Cbl_synth_MTase_CbiT"/>
</dbReference>
<dbReference type="RefSeq" id="WP_048167385.1">
    <property type="nucleotide sequence ID" value="NZ_CP009501.1"/>
</dbReference>
<feature type="binding site" evidence="5">
    <location>
        <position position="87"/>
    </location>
    <ligand>
        <name>S-adenosyl-L-methionine</name>
        <dbReference type="ChEBI" id="CHEBI:59789"/>
    </ligand>
</feature>
<keyword evidence="2 5" id="KW-0489">Methyltransferase</keyword>
<dbReference type="PANTHER" id="PTHR43182">
    <property type="entry name" value="COBALT-PRECORRIN-6B C(15)-METHYLTRANSFERASE (DECARBOXYLATING)"/>
    <property type="match status" value="1"/>
</dbReference>
<feature type="binding site" evidence="5">
    <location>
        <position position="12"/>
    </location>
    <ligand>
        <name>S-adenosyl-L-methionine</name>
        <dbReference type="ChEBI" id="CHEBI:59789"/>
    </ligand>
</feature>
<evidence type="ECO:0000256" key="2">
    <source>
        <dbReference type="ARBA" id="ARBA00022603"/>
    </source>
</evidence>
<dbReference type="STRING" id="523844.MSTHT_1586"/>
<feature type="binding site" evidence="5">
    <location>
        <begin position="36"/>
        <end position="40"/>
    </location>
    <ligand>
        <name>S-adenosyl-L-methionine</name>
        <dbReference type="ChEBI" id="CHEBI:59789"/>
    </ligand>
</feature>
<dbReference type="KEGG" id="mthr:MSTHT_1586"/>
<dbReference type="InterPro" id="IPR029063">
    <property type="entry name" value="SAM-dependent_MTases_sf"/>
</dbReference>
<feature type="domain" description="Methyltransferase" evidence="6">
    <location>
        <begin position="28"/>
        <end position="100"/>
    </location>
</feature>
<comment type="function">
    <text evidence="5">Catalyzes the methylation of C-15 in cobalt-precorrin-6B followed by the decarboxylation of C-12 to form cobalt-precorrin-7.</text>
</comment>
<evidence type="ECO:0000256" key="5">
    <source>
        <dbReference type="HAMAP-Rule" id="MF_00786"/>
    </source>
</evidence>
<gene>
    <name evidence="5" type="primary">cbiT</name>
    <name evidence="7" type="ORF">MSTHT_1586</name>
</gene>
<dbReference type="GO" id="GO:0019251">
    <property type="term" value="P:anaerobic cobalamin biosynthetic process"/>
    <property type="evidence" value="ECO:0007669"/>
    <property type="project" value="UniProtKB-UniRule"/>
</dbReference>
<dbReference type="HOGENOM" id="CLU_094143_1_0_2"/>